<gene>
    <name evidence="2" type="ORF">DCO61_10675</name>
    <name evidence="3" type="ORF">LS64_009380</name>
</gene>
<evidence type="ECO:0000313" key="5">
    <source>
        <dbReference type="Proteomes" id="UP000477070"/>
    </source>
</evidence>
<dbReference type="OrthoDB" id="9781031at2"/>
<evidence type="ECO:0000313" key="3">
    <source>
        <dbReference type="EMBL" id="TLD92993.1"/>
    </source>
</evidence>
<dbReference type="GO" id="GO:0000166">
    <property type="term" value="F:nucleotide binding"/>
    <property type="evidence" value="ECO:0007669"/>
    <property type="project" value="InterPro"/>
</dbReference>
<dbReference type="InterPro" id="IPR000683">
    <property type="entry name" value="Gfo/Idh/MocA-like_OxRdtase_N"/>
</dbReference>
<dbReference type="Gene3D" id="3.30.360.10">
    <property type="entry name" value="Dihydrodipicolinate Reductase, domain 2"/>
    <property type="match status" value="1"/>
</dbReference>
<proteinExistence type="predicted"/>
<reference evidence="3 4" key="2">
    <citation type="journal article" date="2016" name="Infect. Immun.">
        <title>Helicobacter saguini, a Novel Helicobacter Isolated from Cotton-Top Tamarins with Ulcerative Colitis, Has Proinflammatory Properties and Induces Typhlocolitis and Dysplasia in Gnotobiotic IL-10-/- Mice.</title>
        <authorList>
            <person name="Shen Z."/>
            <person name="Mannion A."/>
            <person name="Whary M.T."/>
            <person name="Muthupalani S."/>
            <person name="Sheh A."/>
            <person name="Feng Y."/>
            <person name="Gong G."/>
            <person name="Vandamme P."/>
            <person name="Holcombe H.R."/>
            <person name="Paster B.J."/>
            <person name="Fox J.G."/>
        </authorList>
    </citation>
    <scope>NUCLEOTIDE SEQUENCE [LARGE SCALE GENOMIC DNA]</scope>
    <source>
        <strain evidence="3 4">MIT 97-6194</strain>
    </source>
</reference>
<accession>A0A347VPS2</accession>
<dbReference type="EMBL" id="JRMP02000016">
    <property type="protein sequence ID" value="TLD92993.1"/>
    <property type="molecule type" value="Genomic_DNA"/>
</dbReference>
<name>A0A347VPS2_9HELI</name>
<dbReference type="Pfam" id="PF01408">
    <property type="entry name" value="GFO_IDH_MocA"/>
    <property type="match status" value="1"/>
</dbReference>
<reference evidence="3 4" key="1">
    <citation type="journal article" date="2014" name="Genome Announc.">
        <title>Draft genome sequences of eight enterohepatic helicobacter species isolated from both laboratory and wild rodents.</title>
        <authorList>
            <person name="Sheh A."/>
            <person name="Shen Z."/>
            <person name="Fox J.G."/>
        </authorList>
    </citation>
    <scope>NUCLEOTIDE SEQUENCE [LARGE SCALE GENOMIC DNA]</scope>
    <source>
        <strain evidence="3 4">MIT 97-6194</strain>
    </source>
</reference>
<keyword evidence="4" id="KW-1185">Reference proteome</keyword>
<evidence type="ECO:0000313" key="2">
    <source>
        <dbReference type="EMBL" id="MWV70443.1"/>
    </source>
</evidence>
<feature type="domain" description="Gfo/Idh/MocA-like oxidoreductase N-terminal" evidence="1">
    <location>
        <begin position="5"/>
        <end position="116"/>
    </location>
</feature>
<comment type="caution">
    <text evidence="3">The sequence shown here is derived from an EMBL/GenBank/DDBJ whole genome shotgun (WGS) entry which is preliminary data.</text>
</comment>
<dbReference type="EMBL" id="QBIU01000002">
    <property type="protein sequence ID" value="MWV70443.1"/>
    <property type="molecule type" value="Genomic_DNA"/>
</dbReference>
<protein>
    <recommendedName>
        <fullName evidence="1">Gfo/Idh/MocA-like oxidoreductase N-terminal domain-containing protein</fullName>
    </recommendedName>
</protein>
<dbReference type="Proteomes" id="UP000029714">
    <property type="component" value="Unassembled WGS sequence"/>
</dbReference>
<evidence type="ECO:0000259" key="1">
    <source>
        <dbReference type="Pfam" id="PF01408"/>
    </source>
</evidence>
<dbReference type="SUPFAM" id="SSF51735">
    <property type="entry name" value="NAD(P)-binding Rossmann-fold domains"/>
    <property type="match status" value="1"/>
</dbReference>
<dbReference type="RefSeq" id="WP_034573299.1">
    <property type="nucleotide sequence ID" value="NZ_JRMP02000016.1"/>
</dbReference>
<organism evidence="3 4">
    <name type="scientific">Helicobacter saguini</name>
    <dbReference type="NCBI Taxonomy" id="1548018"/>
    <lineage>
        <taxon>Bacteria</taxon>
        <taxon>Pseudomonadati</taxon>
        <taxon>Campylobacterota</taxon>
        <taxon>Epsilonproteobacteria</taxon>
        <taxon>Campylobacterales</taxon>
        <taxon>Helicobacteraceae</taxon>
        <taxon>Helicobacter</taxon>
    </lineage>
</organism>
<dbReference type="InterPro" id="IPR036291">
    <property type="entry name" value="NAD(P)-bd_dom_sf"/>
</dbReference>
<dbReference type="Proteomes" id="UP000477070">
    <property type="component" value="Unassembled WGS sequence"/>
</dbReference>
<dbReference type="Gene3D" id="3.40.50.720">
    <property type="entry name" value="NAD(P)-binding Rossmann-like Domain"/>
    <property type="match status" value="1"/>
</dbReference>
<evidence type="ECO:0000313" key="4">
    <source>
        <dbReference type="Proteomes" id="UP000029714"/>
    </source>
</evidence>
<dbReference type="STRING" id="1548018.LS64_11945"/>
<reference evidence="3" key="3">
    <citation type="submission" date="2018-04" db="EMBL/GenBank/DDBJ databases">
        <authorList>
            <person name="Sheh A."/>
            <person name="Shen Z."/>
            <person name="Mannion A.J."/>
            <person name="Fox J.G."/>
        </authorList>
    </citation>
    <scope>NUCLEOTIDE SEQUENCE</scope>
    <source>
        <strain evidence="3">MIT 97-6194</strain>
    </source>
</reference>
<sequence length="364" mass="41563">MQTFGILGSGFGLYGYLPSIIDTYKILLPLKARKVIESRSDLKKYLEKVEFLDNLDSIFSNIDSIIIAKNPQSQAELIPSILTYKNIKNFFLEKPLASTPQDSIKLQKILFENKNINVRIAYIFIYCKWFKILESLLDSNNLAEKKGREVRILWTFKAHHFKHNINSWKKDSKNGGGVLNFFAIHVIALIALFDFKLNKVFFKNDECLQSSFIKENILLKIHIDSNANTEIFSISSDNFSVSSDSSSILANSLSISSDNLKYGKNFNNSSDNFSSSLKFKVSSDNPNLSSNNLKVCDNHFNLSNENSILLYQSSSPFESSPNFTDSRIPLLKQHIISITAPNPPYYKWYKKTTTLWQNIQSINI</sequence>
<reference evidence="2 5" key="4">
    <citation type="submission" date="2019-12" db="EMBL/GenBank/DDBJ databases">
        <title>Multi-Generational Helicobacter saguini Isolates.</title>
        <authorList>
            <person name="Mannion A."/>
            <person name="Shen Z."/>
            <person name="Fox J.G."/>
        </authorList>
    </citation>
    <scope>NUCLEOTIDE SEQUENCE [LARGE SCALE GENOMIC DNA]</scope>
    <source>
        <strain evidence="2">16-048</strain>
        <strain evidence="5">16-048 (F4)</strain>
    </source>
</reference>
<dbReference type="AlphaFoldDB" id="A0A347VPS2"/>